<dbReference type="Proteomes" id="UP001141806">
    <property type="component" value="Unassembled WGS sequence"/>
</dbReference>
<reference evidence="1" key="1">
    <citation type="journal article" date="2023" name="Plant J.">
        <title>The genome of the king protea, Protea cynaroides.</title>
        <authorList>
            <person name="Chang J."/>
            <person name="Duong T.A."/>
            <person name="Schoeman C."/>
            <person name="Ma X."/>
            <person name="Roodt D."/>
            <person name="Barker N."/>
            <person name="Li Z."/>
            <person name="Van de Peer Y."/>
            <person name="Mizrachi E."/>
        </authorList>
    </citation>
    <scope>NUCLEOTIDE SEQUENCE</scope>
    <source>
        <tissue evidence="1">Young leaves</tissue>
    </source>
</reference>
<evidence type="ECO:0000313" key="1">
    <source>
        <dbReference type="EMBL" id="KAJ4975394.1"/>
    </source>
</evidence>
<protein>
    <submittedName>
        <fullName evidence="1">Uncharacterized protein</fullName>
    </submittedName>
</protein>
<dbReference type="AlphaFoldDB" id="A0A9Q0KRP2"/>
<comment type="caution">
    <text evidence="1">The sequence shown here is derived from an EMBL/GenBank/DDBJ whole genome shotgun (WGS) entry which is preliminary data.</text>
</comment>
<proteinExistence type="predicted"/>
<keyword evidence="2" id="KW-1185">Reference proteome</keyword>
<sequence length="143" mass="15601">MGVHSVQSAAHGKLLESEDLFVVCEVPKVEDINVSKMNPVEDFHPKNGCAGSSIEHKMLPPTKLLNSIDSDPRVISQAGSNLTIMVNVKLEHVSDEHSMEHSSTSFHVQFSTIFGALPLLVRWFLDGMGAGPGKGGLDKRDYF</sequence>
<organism evidence="1 2">
    <name type="scientific">Protea cynaroides</name>
    <dbReference type="NCBI Taxonomy" id="273540"/>
    <lineage>
        <taxon>Eukaryota</taxon>
        <taxon>Viridiplantae</taxon>
        <taxon>Streptophyta</taxon>
        <taxon>Embryophyta</taxon>
        <taxon>Tracheophyta</taxon>
        <taxon>Spermatophyta</taxon>
        <taxon>Magnoliopsida</taxon>
        <taxon>Proteales</taxon>
        <taxon>Proteaceae</taxon>
        <taxon>Protea</taxon>
    </lineage>
</organism>
<gene>
    <name evidence="1" type="ORF">NE237_000500</name>
</gene>
<dbReference type="EMBL" id="JAMYWD010000003">
    <property type="protein sequence ID" value="KAJ4975394.1"/>
    <property type="molecule type" value="Genomic_DNA"/>
</dbReference>
<accession>A0A9Q0KRP2</accession>
<name>A0A9Q0KRP2_9MAGN</name>
<evidence type="ECO:0000313" key="2">
    <source>
        <dbReference type="Proteomes" id="UP001141806"/>
    </source>
</evidence>